<organism evidence="1 2">
    <name type="scientific">Clonorchis sinensis</name>
    <name type="common">Chinese liver fluke</name>
    <dbReference type="NCBI Taxonomy" id="79923"/>
    <lineage>
        <taxon>Eukaryota</taxon>
        <taxon>Metazoa</taxon>
        <taxon>Spiralia</taxon>
        <taxon>Lophotrochozoa</taxon>
        <taxon>Platyhelminthes</taxon>
        <taxon>Trematoda</taxon>
        <taxon>Digenea</taxon>
        <taxon>Opisthorchiida</taxon>
        <taxon>Opisthorchiata</taxon>
        <taxon>Opisthorchiidae</taxon>
        <taxon>Clonorchis</taxon>
    </lineage>
</organism>
<dbReference type="Proteomes" id="UP000008909">
    <property type="component" value="Unassembled WGS sequence"/>
</dbReference>
<gene>
    <name evidence="1" type="ORF">CLF_100339</name>
</gene>
<proteinExistence type="predicted"/>
<dbReference type="EMBL" id="DF142838">
    <property type="protein sequence ID" value="GAA47422.1"/>
    <property type="molecule type" value="Genomic_DNA"/>
</dbReference>
<evidence type="ECO:0000313" key="2">
    <source>
        <dbReference type="Proteomes" id="UP000008909"/>
    </source>
</evidence>
<accession>G7Y385</accession>
<keyword evidence="2" id="KW-1185">Reference proteome</keyword>
<sequence length="462" mass="52839">MGPGCGSTVLFASLQQWSDCVSSRQQFLSNQFVKDMQPALDIQSRLARATGQLGCLRSRSTPNCPQAMKIRMASARGLSTKFPSRSNASDLTATVSYRSTHSTRSINRTYPIDLQTKHQYYSSNMRAKTYFVYKLSLITESKRPGGTEVCERTECGCDRIPRKRLFRWAFCPHAAAKLMSVMFVNLPRTSAIRDEHTKTPVIIDYPAPSLLAKNLVPAVVYMTVNWFDMISSIDLQEWFYAPKFSGNKNTAVNGRGKKARLIWEAMEREAQTRLSIDGIKAEISSMKQLYPDRGRLKGVVLHYRGILAVNRIWSDCLLSCKANRKPRDVYVCDREKSDHIQLRSCSLVHTRKHTQLNLLHQAASCFSCYDIRDIAIHVYTSKNFQQVYFERKPIYKRIPPRNLSVVRWSVFHKNQPSRQNTIDKAVSDEISRRNFMITVGSNRLGYCEPTITKIATNYIAQE</sequence>
<reference key="2">
    <citation type="submission" date="2011-10" db="EMBL/GenBank/DDBJ databases">
        <title>The genome and transcriptome sequence of Clonorchis sinensis provide insights into the carcinogenic liver fluke.</title>
        <authorList>
            <person name="Wang X."/>
            <person name="Huang Y."/>
            <person name="Chen W."/>
            <person name="Liu H."/>
            <person name="Guo L."/>
            <person name="Chen Y."/>
            <person name="Luo F."/>
            <person name="Zhou W."/>
            <person name="Sun J."/>
            <person name="Mao Q."/>
            <person name="Liang P."/>
            <person name="Zhou C."/>
            <person name="Tian Y."/>
            <person name="Men J."/>
            <person name="Lv X."/>
            <person name="Huang L."/>
            <person name="Zhou J."/>
            <person name="Hu Y."/>
            <person name="Li R."/>
            <person name="Zhang F."/>
            <person name="Lei H."/>
            <person name="Li X."/>
            <person name="Hu X."/>
            <person name="Liang C."/>
            <person name="Xu J."/>
            <person name="Wu Z."/>
            <person name="Yu X."/>
        </authorList>
    </citation>
    <scope>NUCLEOTIDE SEQUENCE</scope>
    <source>
        <strain>Henan</strain>
    </source>
</reference>
<protein>
    <submittedName>
        <fullName evidence="1">Uncharacterized protein</fullName>
    </submittedName>
</protein>
<evidence type="ECO:0000313" key="1">
    <source>
        <dbReference type="EMBL" id="GAA47422.1"/>
    </source>
</evidence>
<reference evidence="1" key="1">
    <citation type="journal article" date="2011" name="Genome Biol.">
        <title>The draft genome of the carcinogenic human liver fluke Clonorchis sinensis.</title>
        <authorList>
            <person name="Wang X."/>
            <person name="Chen W."/>
            <person name="Huang Y."/>
            <person name="Sun J."/>
            <person name="Men J."/>
            <person name="Liu H."/>
            <person name="Luo F."/>
            <person name="Guo L."/>
            <person name="Lv X."/>
            <person name="Deng C."/>
            <person name="Zhou C."/>
            <person name="Fan Y."/>
            <person name="Li X."/>
            <person name="Huang L."/>
            <person name="Hu Y."/>
            <person name="Liang C."/>
            <person name="Hu X."/>
            <person name="Xu J."/>
            <person name="Yu X."/>
        </authorList>
    </citation>
    <scope>NUCLEOTIDE SEQUENCE [LARGE SCALE GENOMIC DNA]</scope>
    <source>
        <strain evidence="1">Henan</strain>
    </source>
</reference>
<dbReference type="AlphaFoldDB" id="G7Y385"/>
<name>G7Y385_CLOSI</name>